<reference evidence="10 11" key="1">
    <citation type="journal article" date="2014" name="BMC Genomics">
        <title>Unusual genome complexity in Lactobacillus salivarius JCM1046.</title>
        <authorList>
            <person name="Raftis E.J."/>
            <person name="Forde B.M."/>
            <person name="Claesson M.J."/>
            <person name="O'Toole P.W."/>
        </authorList>
    </citation>
    <scope>NUCLEOTIDE SEQUENCE [LARGE SCALE GENOMIC DNA]</scope>
    <source>
        <strain evidence="10 11">JCM1046</strain>
    </source>
</reference>
<dbReference type="AlphaFoldDB" id="A0A089QE64"/>
<protein>
    <submittedName>
        <fullName evidence="10">Oligoendopeptidase O</fullName>
        <ecNumber evidence="10">3.4.24.-</ecNumber>
    </submittedName>
</protein>
<name>A0A089QE64_9LACO</name>
<proteinExistence type="inferred from homology"/>
<feature type="domain" description="Peptidase M13 C-terminal" evidence="8">
    <location>
        <begin position="440"/>
        <end position="630"/>
    </location>
</feature>
<dbReference type="Gene3D" id="3.40.390.10">
    <property type="entry name" value="Collagenase (Catalytic Domain)"/>
    <property type="match status" value="1"/>
</dbReference>
<evidence type="ECO:0000259" key="8">
    <source>
        <dbReference type="Pfam" id="PF01431"/>
    </source>
</evidence>
<organism evidence="10 11">
    <name type="scientific">Ligilactobacillus salivarius</name>
    <dbReference type="NCBI Taxonomy" id="1624"/>
    <lineage>
        <taxon>Bacteria</taxon>
        <taxon>Bacillati</taxon>
        <taxon>Bacillota</taxon>
        <taxon>Bacilli</taxon>
        <taxon>Lactobacillales</taxon>
        <taxon>Lactobacillaceae</taxon>
        <taxon>Ligilactobacillus</taxon>
    </lineage>
</organism>
<dbReference type="PANTHER" id="PTHR11733:SF167">
    <property type="entry name" value="FI17812P1-RELATED"/>
    <property type="match status" value="1"/>
</dbReference>
<keyword evidence="4" id="KW-0479">Metal-binding</keyword>
<dbReference type="EMBL" id="CP007646">
    <property type="protein sequence ID" value="AIR11349.1"/>
    <property type="molecule type" value="Genomic_DNA"/>
</dbReference>
<dbReference type="Pfam" id="PF01431">
    <property type="entry name" value="Peptidase_M13"/>
    <property type="match status" value="1"/>
</dbReference>
<keyword evidence="3" id="KW-0645">Protease</keyword>
<keyword evidence="6" id="KW-0862">Zinc</keyword>
<comment type="similarity">
    <text evidence="2">Belongs to the peptidase M13 family.</text>
</comment>
<dbReference type="Gene3D" id="1.10.1380.10">
    <property type="entry name" value="Neutral endopeptidase , domain2"/>
    <property type="match status" value="1"/>
</dbReference>
<dbReference type="Proteomes" id="UP000029488">
    <property type="component" value="Chromosome"/>
</dbReference>
<dbReference type="InterPro" id="IPR018497">
    <property type="entry name" value="Peptidase_M13_C"/>
</dbReference>
<dbReference type="InterPro" id="IPR024079">
    <property type="entry name" value="MetalloPept_cat_dom_sf"/>
</dbReference>
<feature type="domain" description="Peptidase M13 N-terminal" evidence="9">
    <location>
        <begin position="8"/>
        <end position="386"/>
    </location>
</feature>
<dbReference type="KEGG" id="lsj:LSJ_1708"/>
<dbReference type="InterPro" id="IPR042089">
    <property type="entry name" value="Peptidase_M13_dom_2"/>
</dbReference>
<dbReference type="PRINTS" id="PR00786">
    <property type="entry name" value="NEPRILYSIN"/>
</dbReference>
<evidence type="ECO:0000259" key="9">
    <source>
        <dbReference type="Pfam" id="PF05649"/>
    </source>
</evidence>
<evidence type="ECO:0000313" key="10">
    <source>
        <dbReference type="EMBL" id="AIR11349.1"/>
    </source>
</evidence>
<evidence type="ECO:0000256" key="6">
    <source>
        <dbReference type="ARBA" id="ARBA00022833"/>
    </source>
</evidence>
<evidence type="ECO:0000256" key="4">
    <source>
        <dbReference type="ARBA" id="ARBA00022723"/>
    </source>
</evidence>
<sequence>MVNNELIKDDLYMAVNGDWLKTAKIPADKAATGGFYDLADDIEKTLMEDFANFMTSEATSDDRYLNEFIKYYRLVSNFEKRNADGFKPAKQYFDKITSLKDINDWQEKLYDLTMMGLPNPFPLYVEPDMKDTQHYALYASVPSLILPDKTYYKENHPQAEALLSVYRQMVLALFERAGYDNDFAQATLEKALAFDKSLAPVQKDSTERADYAKSYNKYSFEDYTAFSKRVDLGAFAKKLIGQTPDQVIVDEPKYYEALETLINPDTFENFKSWLLVKTLISVSTLLDDNTRVLAGTYSRALSGSKEAMKAQKAAFYLATGQFSQVVGLYYAHKYFGAKAKADVHHMVEKMIDVYKNRLASNDWLSDDTRQKAIVKLNTLGINVGYPDKLDPLYTKLVVDEDADLVTNDLNFTQISLKEHYDRWGKDVDRSRWEMPAHMVNAYYNPSFNIIVFPAAILQAPFYSLDQSSSENFGGIGAVIAHEISHAFDNNGAQFDEFGNLHNWWTDEDLKHFQGLAQDMIAEFDGLETEAGKVNGKLVVSENIADAGGLSCALEAAKSEPDVDLKAFFINWARIWRMKSSIERQKLLLSIDVHAPHVLRANVQPKNLADFYTTFEITSDDKMYLAPEKRVNIW</sequence>
<dbReference type="RefSeq" id="WP_044005513.1">
    <property type="nucleotide sequence ID" value="NZ_CP007646.1"/>
</dbReference>
<evidence type="ECO:0000256" key="2">
    <source>
        <dbReference type="ARBA" id="ARBA00007357"/>
    </source>
</evidence>
<accession>A0A089QE64</accession>
<dbReference type="Pfam" id="PF05649">
    <property type="entry name" value="Peptidase_M13_N"/>
    <property type="match status" value="1"/>
</dbReference>
<dbReference type="PANTHER" id="PTHR11733">
    <property type="entry name" value="ZINC METALLOPROTEASE FAMILY M13 NEPRILYSIN-RELATED"/>
    <property type="match status" value="1"/>
</dbReference>
<dbReference type="GO" id="GO:0004222">
    <property type="term" value="F:metalloendopeptidase activity"/>
    <property type="evidence" value="ECO:0007669"/>
    <property type="project" value="InterPro"/>
</dbReference>
<dbReference type="SUPFAM" id="SSF55486">
    <property type="entry name" value="Metalloproteases ('zincins'), catalytic domain"/>
    <property type="match status" value="1"/>
</dbReference>
<dbReference type="InterPro" id="IPR000718">
    <property type="entry name" value="Peptidase_M13"/>
</dbReference>
<dbReference type="GO" id="GO:0005886">
    <property type="term" value="C:plasma membrane"/>
    <property type="evidence" value="ECO:0007669"/>
    <property type="project" value="TreeGrafter"/>
</dbReference>
<dbReference type="EC" id="3.4.24.-" evidence="10"/>
<dbReference type="GO" id="GO:0016485">
    <property type="term" value="P:protein processing"/>
    <property type="evidence" value="ECO:0007669"/>
    <property type="project" value="TreeGrafter"/>
</dbReference>
<evidence type="ECO:0000256" key="3">
    <source>
        <dbReference type="ARBA" id="ARBA00022670"/>
    </source>
</evidence>
<evidence type="ECO:0000256" key="5">
    <source>
        <dbReference type="ARBA" id="ARBA00022801"/>
    </source>
</evidence>
<dbReference type="GO" id="GO:0046872">
    <property type="term" value="F:metal ion binding"/>
    <property type="evidence" value="ECO:0007669"/>
    <property type="project" value="UniProtKB-KW"/>
</dbReference>
<dbReference type="PROSITE" id="PS51885">
    <property type="entry name" value="NEPRILYSIN"/>
    <property type="match status" value="1"/>
</dbReference>
<dbReference type="InterPro" id="IPR008753">
    <property type="entry name" value="Peptidase_M13_N"/>
</dbReference>
<gene>
    <name evidence="10" type="primary">pepO</name>
    <name evidence="10" type="ORF">LSJ_1708</name>
</gene>
<keyword evidence="5 10" id="KW-0378">Hydrolase</keyword>
<dbReference type="CDD" id="cd08662">
    <property type="entry name" value="M13"/>
    <property type="match status" value="1"/>
</dbReference>
<comment type="cofactor">
    <cofactor evidence="1">
        <name>Zn(2+)</name>
        <dbReference type="ChEBI" id="CHEBI:29105"/>
    </cofactor>
</comment>
<evidence type="ECO:0000313" key="11">
    <source>
        <dbReference type="Proteomes" id="UP000029488"/>
    </source>
</evidence>
<evidence type="ECO:0000256" key="7">
    <source>
        <dbReference type="ARBA" id="ARBA00023049"/>
    </source>
</evidence>
<keyword evidence="7" id="KW-0482">Metalloprotease</keyword>
<evidence type="ECO:0000256" key="1">
    <source>
        <dbReference type="ARBA" id="ARBA00001947"/>
    </source>
</evidence>